<proteinExistence type="predicted"/>
<evidence type="ECO:0000313" key="1">
    <source>
        <dbReference type="EMBL" id="KAI8025383.1"/>
    </source>
</evidence>
<protein>
    <submittedName>
        <fullName evidence="1">Replication-associated protein A</fullName>
    </submittedName>
</protein>
<evidence type="ECO:0000313" key="2">
    <source>
        <dbReference type="Proteomes" id="UP001060215"/>
    </source>
</evidence>
<dbReference type="Proteomes" id="UP001060215">
    <property type="component" value="Chromosome 3"/>
</dbReference>
<sequence length="286" mass="33770">MRTPFGRLRRTQASRPSSFTPNNFRIQGKSIFLTYPHCPIINLFAINTLWNILEKYNPTYDIAAQEHHQDGEPHLHCLIQCEKRFNIRNQFIFELTDPNNETSIRCGEYHPNVQVPRKDAAVYDYIRKEHNFAEKGEFKANQTSPKKTRDQIWTKILQESTNRQEFFQRIKTEQPYVYFTQLRNLEYAARATWPEPPPIYIPKYTHFPNVPPQLKTWADENLFMVSFESISLLFPDVTLQDLKWSQQVAEDELEDIIEANRELNPIPDSIDFKNQNPDQTDPPPSL</sequence>
<comment type="caution">
    <text evidence="1">The sequence shown here is derived from an EMBL/GenBank/DDBJ whole genome shotgun (WGS) entry which is preliminary data.</text>
</comment>
<organism evidence="1 2">
    <name type="scientific">Camellia lanceoleosa</name>
    <dbReference type="NCBI Taxonomy" id="1840588"/>
    <lineage>
        <taxon>Eukaryota</taxon>
        <taxon>Viridiplantae</taxon>
        <taxon>Streptophyta</taxon>
        <taxon>Embryophyta</taxon>
        <taxon>Tracheophyta</taxon>
        <taxon>Spermatophyta</taxon>
        <taxon>Magnoliopsida</taxon>
        <taxon>eudicotyledons</taxon>
        <taxon>Gunneridae</taxon>
        <taxon>Pentapetalae</taxon>
        <taxon>asterids</taxon>
        <taxon>Ericales</taxon>
        <taxon>Theaceae</taxon>
        <taxon>Camellia</taxon>
    </lineage>
</organism>
<accession>A0ACC0II88</accession>
<keyword evidence="2" id="KW-1185">Reference proteome</keyword>
<dbReference type="EMBL" id="CM045760">
    <property type="protein sequence ID" value="KAI8025383.1"/>
    <property type="molecule type" value="Genomic_DNA"/>
</dbReference>
<name>A0ACC0II88_9ERIC</name>
<reference evidence="1 2" key="1">
    <citation type="journal article" date="2022" name="Plant J.">
        <title>Chromosome-level genome of Camellia lanceoleosa provides a valuable resource for understanding genome evolution and self-incompatibility.</title>
        <authorList>
            <person name="Gong W."/>
            <person name="Xiao S."/>
            <person name="Wang L."/>
            <person name="Liao Z."/>
            <person name="Chang Y."/>
            <person name="Mo W."/>
            <person name="Hu G."/>
            <person name="Li W."/>
            <person name="Zhao G."/>
            <person name="Zhu H."/>
            <person name="Hu X."/>
            <person name="Ji K."/>
            <person name="Xiang X."/>
            <person name="Song Q."/>
            <person name="Yuan D."/>
            <person name="Jin S."/>
            <person name="Zhang L."/>
        </authorList>
    </citation>
    <scope>NUCLEOTIDE SEQUENCE [LARGE SCALE GENOMIC DNA]</scope>
    <source>
        <strain evidence="1">SQ_2022a</strain>
    </source>
</reference>
<gene>
    <name evidence="1" type="ORF">LOK49_LG02G03760</name>
</gene>